<dbReference type="AlphaFoldDB" id="A0A151AIP5"/>
<feature type="transmembrane region" description="Helical" evidence="1">
    <location>
        <begin position="157"/>
        <end position="179"/>
    </location>
</feature>
<reference evidence="2 3" key="1">
    <citation type="submission" date="2016-02" db="EMBL/GenBank/DDBJ databases">
        <title>Genome sequence of Halalkalicoccus paucihalophilus DSM 24557.</title>
        <authorList>
            <person name="Poehlein A."/>
            <person name="Daniel R."/>
        </authorList>
    </citation>
    <scope>NUCLEOTIDE SEQUENCE [LARGE SCALE GENOMIC DNA]</scope>
    <source>
        <strain evidence="2 3">DSM 24557</strain>
    </source>
</reference>
<feature type="transmembrane region" description="Helical" evidence="1">
    <location>
        <begin position="127"/>
        <end position="151"/>
    </location>
</feature>
<evidence type="ECO:0000313" key="2">
    <source>
        <dbReference type="EMBL" id="KYH27538.1"/>
    </source>
</evidence>
<keyword evidence="1" id="KW-0472">Membrane</keyword>
<keyword evidence="3" id="KW-1185">Reference proteome</keyword>
<organism evidence="2 3">
    <name type="scientific">Halalkalicoccus paucihalophilus</name>
    <dbReference type="NCBI Taxonomy" id="1008153"/>
    <lineage>
        <taxon>Archaea</taxon>
        <taxon>Methanobacteriati</taxon>
        <taxon>Methanobacteriota</taxon>
        <taxon>Stenosarchaea group</taxon>
        <taxon>Halobacteria</taxon>
        <taxon>Halobacteriales</taxon>
        <taxon>Halococcaceae</taxon>
        <taxon>Halalkalicoccus</taxon>
    </lineage>
</organism>
<comment type="caution">
    <text evidence="2">The sequence shown here is derived from an EMBL/GenBank/DDBJ whole genome shotgun (WGS) entry which is preliminary data.</text>
</comment>
<dbReference type="Proteomes" id="UP000075321">
    <property type="component" value="Unassembled WGS sequence"/>
</dbReference>
<name>A0A151AIP5_9EURY</name>
<keyword evidence="1" id="KW-1133">Transmembrane helix</keyword>
<feature type="transmembrane region" description="Helical" evidence="1">
    <location>
        <begin position="22"/>
        <end position="50"/>
    </location>
</feature>
<feature type="transmembrane region" description="Helical" evidence="1">
    <location>
        <begin position="70"/>
        <end position="93"/>
    </location>
</feature>
<proteinExistence type="predicted"/>
<dbReference type="OrthoDB" id="265340at2157"/>
<dbReference type="PATRIC" id="fig|1008153.3.peg.210"/>
<gene>
    <name evidence="2" type="ORF">HAPAU_02060</name>
</gene>
<dbReference type="EMBL" id="LTAZ01000001">
    <property type="protein sequence ID" value="KYH27538.1"/>
    <property type="molecule type" value="Genomic_DNA"/>
</dbReference>
<accession>A0A151AIP5</accession>
<evidence type="ECO:0000313" key="3">
    <source>
        <dbReference type="Proteomes" id="UP000075321"/>
    </source>
</evidence>
<dbReference type="RefSeq" id="WP_066378424.1">
    <property type="nucleotide sequence ID" value="NZ_LTAZ01000001.1"/>
</dbReference>
<protein>
    <submittedName>
        <fullName evidence="2">SNARE associated golgi protein</fullName>
    </submittedName>
</protein>
<evidence type="ECO:0000256" key="1">
    <source>
        <dbReference type="SAM" id="Phobius"/>
    </source>
</evidence>
<keyword evidence="1" id="KW-0812">Transmembrane</keyword>
<sequence>MDGPLVFASVTSLDRVVAFAEALIAIATGWPGLAIVFVYSFVLGFAVVPLPSELVLFAPLDLGFSQTARLALIVIISGLGKAVGSVLVLWVSVSIRETDPVKEAIENSRFGFHEWSRKASIRMARRYGYLGMALLLSVPFFPDTASVYAFSILEDDYLKFSLAAFVGSVGRLLVVALFLEGTIGL</sequence>